<sequence length="74" mass="8379">MLPLLRTQEAVVDQARITAIFKGIKTRTKDRFILKTIISHQDTVAIEVVEALEEEEVEETTPSQLVKSVASFYC</sequence>
<dbReference type="AlphaFoldDB" id="B9S3Q7"/>
<protein>
    <submittedName>
        <fullName evidence="1">Uncharacterized protein</fullName>
    </submittedName>
</protein>
<proteinExistence type="predicted"/>
<name>B9S3Q7_RICCO</name>
<dbReference type="EMBL" id="EQ973861">
    <property type="protein sequence ID" value="EEF41762.1"/>
    <property type="molecule type" value="Genomic_DNA"/>
</dbReference>
<gene>
    <name evidence="1" type="ORF">RCOM_1553840</name>
</gene>
<organism evidence="1 2">
    <name type="scientific">Ricinus communis</name>
    <name type="common">Castor bean</name>
    <dbReference type="NCBI Taxonomy" id="3988"/>
    <lineage>
        <taxon>Eukaryota</taxon>
        <taxon>Viridiplantae</taxon>
        <taxon>Streptophyta</taxon>
        <taxon>Embryophyta</taxon>
        <taxon>Tracheophyta</taxon>
        <taxon>Spermatophyta</taxon>
        <taxon>Magnoliopsida</taxon>
        <taxon>eudicotyledons</taxon>
        <taxon>Gunneridae</taxon>
        <taxon>Pentapetalae</taxon>
        <taxon>rosids</taxon>
        <taxon>fabids</taxon>
        <taxon>Malpighiales</taxon>
        <taxon>Euphorbiaceae</taxon>
        <taxon>Acalyphoideae</taxon>
        <taxon>Acalypheae</taxon>
        <taxon>Ricinus</taxon>
    </lineage>
</organism>
<evidence type="ECO:0000313" key="1">
    <source>
        <dbReference type="EMBL" id="EEF41762.1"/>
    </source>
</evidence>
<dbReference type="Proteomes" id="UP000008311">
    <property type="component" value="Unassembled WGS sequence"/>
</dbReference>
<keyword evidence="2" id="KW-1185">Reference proteome</keyword>
<evidence type="ECO:0000313" key="2">
    <source>
        <dbReference type="Proteomes" id="UP000008311"/>
    </source>
</evidence>
<dbReference type="InParanoid" id="B9S3Q7"/>
<accession>B9S3Q7</accession>
<reference evidence="2" key="1">
    <citation type="journal article" date="2010" name="Nat. Biotechnol.">
        <title>Draft genome sequence of the oilseed species Ricinus communis.</title>
        <authorList>
            <person name="Chan A.P."/>
            <person name="Crabtree J."/>
            <person name="Zhao Q."/>
            <person name="Lorenzi H."/>
            <person name="Orvis J."/>
            <person name="Puiu D."/>
            <person name="Melake-Berhan A."/>
            <person name="Jones K.M."/>
            <person name="Redman J."/>
            <person name="Chen G."/>
            <person name="Cahoon E.B."/>
            <person name="Gedil M."/>
            <person name="Stanke M."/>
            <person name="Haas B.J."/>
            <person name="Wortman J.R."/>
            <person name="Fraser-Liggett C.M."/>
            <person name="Ravel J."/>
            <person name="Rabinowicz P.D."/>
        </authorList>
    </citation>
    <scope>NUCLEOTIDE SEQUENCE [LARGE SCALE GENOMIC DNA]</scope>
    <source>
        <strain evidence="2">cv. Hale</strain>
    </source>
</reference>